<feature type="domain" description="DUF6017" evidence="2">
    <location>
        <begin position="227"/>
        <end position="344"/>
    </location>
</feature>
<organism evidence="3 4">
    <name type="scientific">Roseburia intestinalis</name>
    <dbReference type="NCBI Taxonomy" id="166486"/>
    <lineage>
        <taxon>Bacteria</taxon>
        <taxon>Bacillati</taxon>
        <taxon>Bacillota</taxon>
        <taxon>Clostridia</taxon>
        <taxon>Lachnospirales</taxon>
        <taxon>Lachnospiraceae</taxon>
        <taxon>Roseburia</taxon>
    </lineage>
</organism>
<dbReference type="Proteomes" id="UP000284465">
    <property type="component" value="Unassembled WGS sequence"/>
</dbReference>
<feature type="domain" description="Replication initiator A N-terminal" evidence="1">
    <location>
        <begin position="18"/>
        <end position="92"/>
    </location>
</feature>
<proteinExistence type="predicted"/>
<dbReference type="Pfam" id="PF06970">
    <property type="entry name" value="RepA_N"/>
    <property type="match status" value="1"/>
</dbReference>
<dbReference type="Pfam" id="PF19481">
    <property type="entry name" value="DUF6017"/>
    <property type="match status" value="1"/>
</dbReference>
<evidence type="ECO:0000259" key="1">
    <source>
        <dbReference type="Pfam" id="PF06970"/>
    </source>
</evidence>
<dbReference type="InterPro" id="IPR046059">
    <property type="entry name" value="DUF6017"/>
</dbReference>
<dbReference type="InterPro" id="IPR010724">
    <property type="entry name" value="RepA_N"/>
</dbReference>
<dbReference type="EMBL" id="QSFP01000003">
    <property type="protein sequence ID" value="RHA69095.1"/>
    <property type="molecule type" value="Genomic_DNA"/>
</dbReference>
<accession>A0A3R6DGL0</accession>
<gene>
    <name evidence="3" type="ORF">DW927_03570</name>
</gene>
<dbReference type="AlphaFoldDB" id="A0A3R6DGL0"/>
<sequence>MQEIQFDYFRGMEAEQYSFYRVPKVLFTAECFKSLSCEAKVLYGLMLDRMSLSIKNRWFDEEDRVYIIFTVEEIAELLNCGTQKAVKLMKELDDNQGIGLIEKKRLGLGKPNVIYVKNFILKEKCSPEQRGKAPENLGNTQNSENHNSRIVKTTNQELPESQFKNDENHTSRIVEITTQEVPNSQSNNTDINNTDFNETDFNEIDSIQSYLSPSAGEVRPVGEDVIERMETYRALIQENIDYECFLDRREKEDVDELIELMVEILMMPDDSVVRIGGADKPVSVVKSRFLKLTYSHIEYVLFSLHRNTSKVANIRAYLLTTLYNSSMTMNHYYQAEVNHDLYGGK</sequence>
<protein>
    <submittedName>
        <fullName evidence="3">Uncharacterized protein</fullName>
    </submittedName>
</protein>
<dbReference type="RefSeq" id="WP_015522059.1">
    <property type="nucleotide sequence ID" value="NZ_JBLYGU010000010.1"/>
</dbReference>
<comment type="caution">
    <text evidence="3">The sequence shown here is derived from an EMBL/GenBank/DDBJ whole genome shotgun (WGS) entry which is preliminary data.</text>
</comment>
<reference evidence="3 4" key="1">
    <citation type="submission" date="2018-08" db="EMBL/GenBank/DDBJ databases">
        <title>A genome reference for cultivated species of the human gut microbiota.</title>
        <authorList>
            <person name="Zou Y."/>
            <person name="Xue W."/>
            <person name="Luo G."/>
        </authorList>
    </citation>
    <scope>NUCLEOTIDE SEQUENCE [LARGE SCALE GENOMIC DNA]</scope>
    <source>
        <strain evidence="3 4">AM43-11</strain>
    </source>
</reference>
<evidence type="ECO:0000313" key="4">
    <source>
        <dbReference type="Proteomes" id="UP000284465"/>
    </source>
</evidence>
<evidence type="ECO:0000313" key="3">
    <source>
        <dbReference type="EMBL" id="RHA69095.1"/>
    </source>
</evidence>
<evidence type="ECO:0000259" key="2">
    <source>
        <dbReference type="Pfam" id="PF19481"/>
    </source>
</evidence>
<name>A0A3R6DGL0_9FIRM</name>